<reference evidence="2 3" key="1">
    <citation type="submission" date="2019-02" db="EMBL/GenBank/DDBJ databases">
        <title>Pedobacter sp. RP-3-8 sp. nov., isolated from Arctic soil.</title>
        <authorList>
            <person name="Dahal R.H."/>
        </authorList>
    </citation>
    <scope>NUCLEOTIDE SEQUENCE [LARGE SCALE GENOMIC DNA]</scope>
    <source>
        <strain evidence="2 3">RP-3-8</strain>
    </source>
</reference>
<dbReference type="SUPFAM" id="SSF53448">
    <property type="entry name" value="Nucleotide-diphospho-sugar transferases"/>
    <property type="match status" value="1"/>
</dbReference>
<dbReference type="Proteomes" id="UP000291117">
    <property type="component" value="Unassembled WGS sequence"/>
</dbReference>
<gene>
    <name evidence="2" type="ORF">EZ444_12315</name>
</gene>
<proteinExistence type="predicted"/>
<dbReference type="RefSeq" id="WP_131609227.1">
    <property type="nucleotide sequence ID" value="NZ_SJSM01000006.1"/>
</dbReference>
<dbReference type="GO" id="GO:0016758">
    <property type="term" value="F:hexosyltransferase activity"/>
    <property type="evidence" value="ECO:0007669"/>
    <property type="project" value="UniProtKB-ARBA"/>
</dbReference>
<dbReference type="OrthoDB" id="597270at2"/>
<keyword evidence="2" id="KW-0808">Transferase</keyword>
<evidence type="ECO:0000259" key="1">
    <source>
        <dbReference type="Pfam" id="PF00535"/>
    </source>
</evidence>
<organism evidence="2 3">
    <name type="scientific">Pedobacter hiemivivus</name>
    <dbReference type="NCBI Taxonomy" id="2530454"/>
    <lineage>
        <taxon>Bacteria</taxon>
        <taxon>Pseudomonadati</taxon>
        <taxon>Bacteroidota</taxon>
        <taxon>Sphingobacteriia</taxon>
        <taxon>Sphingobacteriales</taxon>
        <taxon>Sphingobacteriaceae</taxon>
        <taxon>Pedobacter</taxon>
    </lineage>
</organism>
<evidence type="ECO:0000313" key="2">
    <source>
        <dbReference type="EMBL" id="TCC96218.1"/>
    </source>
</evidence>
<dbReference type="PANTHER" id="PTHR22916:SF3">
    <property type="entry name" value="UDP-GLCNAC:BETAGAL BETA-1,3-N-ACETYLGLUCOSAMINYLTRANSFERASE-LIKE PROTEIN 1"/>
    <property type="match status" value="1"/>
</dbReference>
<feature type="domain" description="Glycosyltransferase 2-like" evidence="1">
    <location>
        <begin position="4"/>
        <end position="145"/>
    </location>
</feature>
<dbReference type="InterPro" id="IPR001173">
    <property type="entry name" value="Glyco_trans_2-like"/>
</dbReference>
<name>A0A4R0N7W9_9SPHI</name>
<evidence type="ECO:0000313" key="3">
    <source>
        <dbReference type="Proteomes" id="UP000291117"/>
    </source>
</evidence>
<dbReference type="InterPro" id="IPR029044">
    <property type="entry name" value="Nucleotide-diphossugar_trans"/>
</dbReference>
<comment type="caution">
    <text evidence="2">The sequence shown here is derived from an EMBL/GenBank/DDBJ whole genome shotgun (WGS) entry which is preliminary data.</text>
</comment>
<sequence>MNVSIIIPTYNRLWCLPHAIDSCRNTKCKTEIIVVDDGSTDDTWEWLSQQKDLTIIKQNHLGKCWAANRGFEIATGKYIRFLDSDDLLTKGVIDEQFQLAEDQHSDVVVSGYQIIDQQENLVHKQLWLSCNDFVAQQLGECDGSHYSAFLFTRELLIDIPHRPDYAFRDDRMLILEVAIKNPKLAVHSGYALLHRAHESDRLQFTSGLQHSVQNHQHLAIYRYIIDRLKSYDALTYRRISAAINILWPLSHWMAKHHLNDAIRLFNWIKELDPEFKFPEKGGLLLAYRILGFKKTQQLLRLRRLLKPKWL</sequence>
<dbReference type="CDD" id="cd00761">
    <property type="entry name" value="Glyco_tranf_GTA_type"/>
    <property type="match status" value="1"/>
</dbReference>
<dbReference type="AlphaFoldDB" id="A0A4R0N7W9"/>
<accession>A0A4R0N7W9</accession>
<protein>
    <submittedName>
        <fullName evidence="2">Glycosyltransferase family 2 protein</fullName>
    </submittedName>
</protein>
<dbReference type="Gene3D" id="3.90.550.10">
    <property type="entry name" value="Spore Coat Polysaccharide Biosynthesis Protein SpsA, Chain A"/>
    <property type="match status" value="1"/>
</dbReference>
<dbReference type="PANTHER" id="PTHR22916">
    <property type="entry name" value="GLYCOSYLTRANSFERASE"/>
    <property type="match status" value="1"/>
</dbReference>
<dbReference type="Pfam" id="PF00535">
    <property type="entry name" value="Glycos_transf_2"/>
    <property type="match status" value="1"/>
</dbReference>
<dbReference type="EMBL" id="SJSM01000006">
    <property type="protein sequence ID" value="TCC96218.1"/>
    <property type="molecule type" value="Genomic_DNA"/>
</dbReference>
<keyword evidence="3" id="KW-1185">Reference proteome</keyword>